<organism evidence="1 2">
    <name type="scientific">Methylocella tundrae</name>
    <dbReference type="NCBI Taxonomy" id="227605"/>
    <lineage>
        <taxon>Bacteria</taxon>
        <taxon>Pseudomonadati</taxon>
        <taxon>Pseudomonadota</taxon>
        <taxon>Alphaproteobacteria</taxon>
        <taxon>Hyphomicrobiales</taxon>
        <taxon>Beijerinckiaceae</taxon>
        <taxon>Methylocella</taxon>
    </lineage>
</organism>
<dbReference type="AlphaFoldDB" id="A0A4U8YW46"/>
<proteinExistence type="predicted"/>
<protein>
    <submittedName>
        <fullName evidence="1">Uncharacterized protein</fullName>
    </submittedName>
</protein>
<dbReference type="KEGG" id="mtun:MTUNDRAET4_0285"/>
<dbReference type="Proteomes" id="UP000294360">
    <property type="component" value="Chromosome"/>
</dbReference>
<dbReference type="EMBL" id="LR536450">
    <property type="protein sequence ID" value="VFU07178.1"/>
    <property type="molecule type" value="Genomic_DNA"/>
</dbReference>
<gene>
    <name evidence="1" type="ORF">MTUNDRAET4_0285</name>
</gene>
<name>A0A4U8YW46_METTU</name>
<accession>A0A4U8YW46</accession>
<reference evidence="1 2" key="1">
    <citation type="submission" date="2019-03" db="EMBL/GenBank/DDBJ databases">
        <authorList>
            <person name="Kox A.R. M."/>
        </authorList>
    </citation>
    <scope>NUCLEOTIDE SEQUENCE [LARGE SCALE GENOMIC DNA]</scope>
    <source>
        <strain evidence="1">MTUNDRAET4 annotated genome</strain>
    </source>
</reference>
<evidence type="ECO:0000313" key="2">
    <source>
        <dbReference type="Proteomes" id="UP000294360"/>
    </source>
</evidence>
<evidence type="ECO:0000313" key="1">
    <source>
        <dbReference type="EMBL" id="VFU07178.1"/>
    </source>
</evidence>
<sequence>MAREGRFCLASSRLPTRCLRRSSTASIYMRSRWRPQTRAYMDAVMALPAWGDWREGAFAEPWTIEKYEIV</sequence>